<evidence type="ECO:0000313" key="1">
    <source>
        <dbReference type="EMBL" id="KAG0149902.1"/>
    </source>
</evidence>
<accession>A0A9P6TEZ8</accession>
<proteinExistence type="predicted"/>
<evidence type="ECO:0000313" key="2">
    <source>
        <dbReference type="Proteomes" id="UP000886653"/>
    </source>
</evidence>
<name>A0A9P6TEZ8_9BASI</name>
<sequence>MTWEGSTLKVASKNGQILAKHQGTIKIGGLRLTKVLQKNKLAVNLISVGMLYNA</sequence>
<reference evidence="1" key="1">
    <citation type="submission" date="2013-11" db="EMBL/GenBank/DDBJ databases">
        <title>Genome sequence of the fusiform rust pathogen reveals effectors for host alternation and coevolution with pine.</title>
        <authorList>
            <consortium name="DOE Joint Genome Institute"/>
            <person name="Smith K."/>
            <person name="Pendleton A."/>
            <person name="Kubisiak T."/>
            <person name="Anderson C."/>
            <person name="Salamov A."/>
            <person name="Aerts A."/>
            <person name="Riley R."/>
            <person name="Clum A."/>
            <person name="Lindquist E."/>
            <person name="Ence D."/>
            <person name="Campbell M."/>
            <person name="Kronenberg Z."/>
            <person name="Feau N."/>
            <person name="Dhillon B."/>
            <person name="Hamelin R."/>
            <person name="Burleigh J."/>
            <person name="Smith J."/>
            <person name="Yandell M."/>
            <person name="Nelson C."/>
            <person name="Grigoriev I."/>
            <person name="Davis J."/>
        </authorList>
    </citation>
    <scope>NUCLEOTIDE SEQUENCE</scope>
    <source>
        <strain evidence="1">G11</strain>
    </source>
</reference>
<keyword evidence="2" id="KW-1185">Reference proteome</keyword>
<protein>
    <submittedName>
        <fullName evidence="1">Uncharacterized protein</fullName>
    </submittedName>
</protein>
<dbReference type="Proteomes" id="UP000886653">
    <property type="component" value="Unassembled WGS sequence"/>
</dbReference>
<organism evidence="1 2">
    <name type="scientific">Cronartium quercuum f. sp. fusiforme G11</name>
    <dbReference type="NCBI Taxonomy" id="708437"/>
    <lineage>
        <taxon>Eukaryota</taxon>
        <taxon>Fungi</taxon>
        <taxon>Dikarya</taxon>
        <taxon>Basidiomycota</taxon>
        <taxon>Pucciniomycotina</taxon>
        <taxon>Pucciniomycetes</taxon>
        <taxon>Pucciniales</taxon>
        <taxon>Coleosporiaceae</taxon>
        <taxon>Cronartium</taxon>
    </lineage>
</organism>
<dbReference type="AlphaFoldDB" id="A0A9P6TEZ8"/>
<gene>
    <name evidence="1" type="ORF">CROQUDRAFT_653215</name>
</gene>
<comment type="caution">
    <text evidence="1">The sequence shown here is derived from an EMBL/GenBank/DDBJ whole genome shotgun (WGS) entry which is preliminary data.</text>
</comment>
<dbReference type="EMBL" id="MU167224">
    <property type="protein sequence ID" value="KAG0149902.1"/>
    <property type="molecule type" value="Genomic_DNA"/>
</dbReference>